<feature type="coiled-coil region" evidence="4">
    <location>
        <begin position="132"/>
        <end position="166"/>
    </location>
</feature>
<dbReference type="Pfam" id="PF07052">
    <property type="entry name" value="Hep_59"/>
    <property type="match status" value="1"/>
</dbReference>
<dbReference type="Proteomes" id="UP001160483">
    <property type="component" value="Unassembled WGS sequence"/>
</dbReference>
<feature type="compositionally biased region" description="Basic and acidic residues" evidence="5">
    <location>
        <begin position="288"/>
        <end position="308"/>
    </location>
</feature>
<evidence type="ECO:0000256" key="2">
    <source>
        <dbReference type="ARBA" id="ARBA00007643"/>
    </source>
</evidence>
<dbReference type="GO" id="GO:0005681">
    <property type="term" value="C:spliceosomal complex"/>
    <property type="evidence" value="ECO:0007669"/>
    <property type="project" value="TreeGrafter"/>
</dbReference>
<evidence type="ECO:0000256" key="1">
    <source>
        <dbReference type="ARBA" id="ARBA00004123"/>
    </source>
</evidence>
<name>A0AAU9KV64_9STRA</name>
<feature type="region of interest" description="Disordered" evidence="5">
    <location>
        <begin position="274"/>
        <end position="308"/>
    </location>
</feature>
<evidence type="ECO:0000256" key="3">
    <source>
        <dbReference type="ARBA" id="ARBA00023242"/>
    </source>
</evidence>
<protein>
    <submittedName>
        <fullName evidence="6">Uncharacterized protein</fullName>
    </submittedName>
</protein>
<dbReference type="EMBL" id="CAKKTJ010000110">
    <property type="protein sequence ID" value="CAH0474512.1"/>
    <property type="molecule type" value="Genomic_DNA"/>
</dbReference>
<keyword evidence="3" id="KW-0539">Nucleus</keyword>
<dbReference type="PANTHER" id="PTHR13486:SF2">
    <property type="entry name" value="SPLICING FACTOR C9ORF78"/>
    <property type="match status" value="1"/>
</dbReference>
<dbReference type="GO" id="GO:0000398">
    <property type="term" value="P:mRNA splicing, via spliceosome"/>
    <property type="evidence" value="ECO:0007669"/>
    <property type="project" value="TreeGrafter"/>
</dbReference>
<comment type="similarity">
    <text evidence="2">Belongs to the TLS1 family.</text>
</comment>
<sequence>MDVSFKKKKKRHGASCQRSRRLLNDKEDVCTDEDNDLVDVERIQRNIEELREDQRLREQALKEELISQKAKKKTKMMMMMKKGNDINQYGLHDPKKEGCANQKLLTLLDGQFTGQSVTTDKDQHEELMNKFIEERLQRKRKLTIRKEEEEEDDDEEEGNVNDASNALRIAEDRLFELPDHLKPNVSSDNNGFEDGTEGGMLMGGAGIAEVELPTSFLEKTEHATRKALEASKVGKVKVDTIGGLASSGLPANFSVDFNRHRTDYVAEMKSMNKDERRERGFHQVGKHQASDDRAVSRFRKFETRQMRR</sequence>
<evidence type="ECO:0000313" key="7">
    <source>
        <dbReference type="Proteomes" id="UP001160483"/>
    </source>
</evidence>
<comment type="subcellular location">
    <subcellularLocation>
        <location evidence="1">Nucleus</location>
    </subcellularLocation>
</comment>
<comment type="caution">
    <text evidence="6">The sequence shown here is derived from an EMBL/GenBank/DDBJ whole genome shotgun (WGS) entry which is preliminary data.</text>
</comment>
<evidence type="ECO:0000256" key="5">
    <source>
        <dbReference type="SAM" id="MobiDB-lite"/>
    </source>
</evidence>
<dbReference type="AlphaFoldDB" id="A0AAU9KV64"/>
<feature type="coiled-coil region" evidence="4">
    <location>
        <begin position="33"/>
        <end position="64"/>
    </location>
</feature>
<organism evidence="6 7">
    <name type="scientific">Peronospora belbahrii</name>
    <dbReference type="NCBI Taxonomy" id="622444"/>
    <lineage>
        <taxon>Eukaryota</taxon>
        <taxon>Sar</taxon>
        <taxon>Stramenopiles</taxon>
        <taxon>Oomycota</taxon>
        <taxon>Peronosporomycetes</taxon>
        <taxon>Peronosporales</taxon>
        <taxon>Peronosporaceae</taxon>
        <taxon>Peronospora</taxon>
    </lineage>
</organism>
<evidence type="ECO:0000313" key="6">
    <source>
        <dbReference type="EMBL" id="CAH0474512.1"/>
    </source>
</evidence>
<accession>A0AAU9KV64</accession>
<dbReference type="InterPro" id="IPR010756">
    <property type="entry name" value="Tls1-like"/>
</dbReference>
<keyword evidence="4" id="KW-0175">Coiled coil</keyword>
<dbReference type="PANTHER" id="PTHR13486">
    <property type="entry name" value="TELOMERE LENGTH AND SILENCING PROTEIN 1 TLS1 FAMILY MEMBER"/>
    <property type="match status" value="1"/>
</dbReference>
<reference evidence="6" key="1">
    <citation type="submission" date="2021-11" db="EMBL/GenBank/DDBJ databases">
        <authorList>
            <person name="Islam A."/>
            <person name="Islam S."/>
            <person name="Flora M.S."/>
            <person name="Rahman M."/>
            <person name="Ziaur R.M."/>
            <person name="Epstein J.H."/>
            <person name="Hassan M."/>
            <person name="Klassen M."/>
            <person name="Woodard K."/>
            <person name="Webb A."/>
            <person name="Webby R.J."/>
            <person name="El Zowalaty M.E."/>
        </authorList>
    </citation>
    <scope>NUCLEOTIDE SEQUENCE</scope>
    <source>
        <strain evidence="6">Pbs3</strain>
    </source>
</reference>
<gene>
    <name evidence="6" type="ORF">PBS003_LOCUS1357</name>
</gene>
<evidence type="ECO:0000256" key="4">
    <source>
        <dbReference type="SAM" id="Coils"/>
    </source>
</evidence>
<proteinExistence type="inferred from homology"/>